<protein>
    <submittedName>
        <fullName evidence="2">Uncharacterized protein</fullName>
    </submittedName>
</protein>
<name>A0A835Q261_VANPL</name>
<evidence type="ECO:0000313" key="3">
    <source>
        <dbReference type="Proteomes" id="UP000636800"/>
    </source>
</evidence>
<keyword evidence="3" id="KW-1185">Reference proteome</keyword>
<gene>
    <name evidence="2" type="ORF">HPP92_021346</name>
    <name evidence="1" type="ORF">HPP92_021684</name>
</gene>
<proteinExistence type="predicted"/>
<dbReference type="AlphaFoldDB" id="A0A835Q261"/>
<evidence type="ECO:0000313" key="2">
    <source>
        <dbReference type="EMBL" id="KAG0462870.1"/>
    </source>
</evidence>
<dbReference type="EMBL" id="JADCNL010000011">
    <property type="protein sequence ID" value="KAG0461387.1"/>
    <property type="molecule type" value="Genomic_DNA"/>
</dbReference>
<reference evidence="3 4" key="1">
    <citation type="journal article" date="2020" name="Nat. Food">
        <title>A phased Vanilla planifolia genome enables genetic improvement of flavour and production.</title>
        <authorList>
            <person name="Hasing T."/>
            <person name="Tang H."/>
            <person name="Brym M."/>
            <person name="Khazi F."/>
            <person name="Huang T."/>
            <person name="Chambers A.H."/>
        </authorList>
    </citation>
    <scope>NUCLEOTIDE SEQUENCE [LARGE SCALE GENOMIC DNA]</scope>
    <source>
        <tissue evidence="2">Leaf</tissue>
    </source>
</reference>
<evidence type="ECO:0000313" key="4">
    <source>
        <dbReference type="Proteomes" id="UP000639772"/>
    </source>
</evidence>
<sequence length="88" mass="9289">MVVCERAQSAVVLARLLPPLSPSALSPRASTWTPPGKLRTKACNPVAKMPCCGGPPGSMETHQGSETPGAAVEFLARGLFCRTSIKRR</sequence>
<dbReference type="Proteomes" id="UP000636800">
    <property type="component" value="Chromosome 11"/>
</dbReference>
<accession>A0A835Q261</accession>
<comment type="caution">
    <text evidence="2">The sequence shown here is derived from an EMBL/GenBank/DDBJ whole genome shotgun (WGS) entry which is preliminary data.</text>
</comment>
<dbReference type="Proteomes" id="UP000639772">
    <property type="component" value="Chromosome 11"/>
</dbReference>
<dbReference type="EMBL" id="JADCNM010000011">
    <property type="protein sequence ID" value="KAG0462870.1"/>
    <property type="molecule type" value="Genomic_DNA"/>
</dbReference>
<evidence type="ECO:0000313" key="1">
    <source>
        <dbReference type="EMBL" id="KAG0461387.1"/>
    </source>
</evidence>
<organism evidence="2 4">
    <name type="scientific">Vanilla planifolia</name>
    <name type="common">Vanilla</name>
    <dbReference type="NCBI Taxonomy" id="51239"/>
    <lineage>
        <taxon>Eukaryota</taxon>
        <taxon>Viridiplantae</taxon>
        <taxon>Streptophyta</taxon>
        <taxon>Embryophyta</taxon>
        <taxon>Tracheophyta</taxon>
        <taxon>Spermatophyta</taxon>
        <taxon>Magnoliopsida</taxon>
        <taxon>Liliopsida</taxon>
        <taxon>Asparagales</taxon>
        <taxon>Orchidaceae</taxon>
        <taxon>Vanilloideae</taxon>
        <taxon>Vanilleae</taxon>
        <taxon>Vanilla</taxon>
    </lineage>
</organism>